<proteinExistence type="predicted"/>
<dbReference type="STRING" id="1227456.C450_08447"/>
<dbReference type="OrthoDB" id="28444at2157"/>
<dbReference type="GO" id="GO:0008410">
    <property type="term" value="F:CoA-transferase activity"/>
    <property type="evidence" value="ECO:0007669"/>
    <property type="project" value="TreeGrafter"/>
</dbReference>
<dbReference type="InterPro" id="IPR044855">
    <property type="entry name" value="CoA-Trfase_III_dom3_sf"/>
</dbReference>
<name>M0N9J8_9EURY</name>
<dbReference type="PANTHER" id="PTHR48207">
    <property type="entry name" value="SUCCINATE--HYDROXYMETHYLGLUTARATE COA-TRANSFERASE"/>
    <property type="match status" value="1"/>
</dbReference>
<sequence length="405" mass="44958">MTARERQGPLDGLRVIDMSGMISGAFATTMLGDFGADVVMIEHPETGDPIREWPQKTEDGVSLSWKSLGRNKRCITLDLGSERGREIALDLIEDADAVYENFRPGTMERWGLGPDDVHAVNERAIMVRLSGYGQTGPKSQKPGFGTIAEGVSGWAHANGFPDREPLLPPVSLADIQAAQFALQATLMAIFERDLGRGGSGEGQVIDVSLTEPLWRIFFGEVEAYDRMGHVRERTGNQHPNTAPRNIYETADGYLTMSASNQKIFERVAETIDKEWLIDDERFADNATRVANSEPLNAEIKEWTRERTTDEAIETLEANDAIVGPVYDMHDIFEDEQFEARDDIIEVDDPDVGAIKTFGLVPKFSRTPGAVEFLGPRHGEHNREVYHGELGLSETELAELRDEGII</sequence>
<comment type="caution">
    <text evidence="2">The sequence shown here is derived from an EMBL/GenBank/DDBJ whole genome shotgun (WGS) entry which is preliminary data.</text>
</comment>
<dbReference type="Gene3D" id="3.40.50.10540">
    <property type="entry name" value="Crotonobetainyl-coa:carnitine coa-transferase, domain 1"/>
    <property type="match status" value="1"/>
</dbReference>
<dbReference type="InterPro" id="IPR003673">
    <property type="entry name" value="CoA-Trfase_fam_III"/>
</dbReference>
<organism evidence="2 3">
    <name type="scientific">Halococcus salifodinae DSM 8989</name>
    <dbReference type="NCBI Taxonomy" id="1227456"/>
    <lineage>
        <taxon>Archaea</taxon>
        <taxon>Methanobacteriati</taxon>
        <taxon>Methanobacteriota</taxon>
        <taxon>Stenosarchaea group</taxon>
        <taxon>Halobacteria</taxon>
        <taxon>Halobacteriales</taxon>
        <taxon>Halococcaceae</taxon>
        <taxon>Halococcus</taxon>
    </lineage>
</organism>
<dbReference type="InterPro" id="IPR023606">
    <property type="entry name" value="CoA-Trfase_III_dom_1_sf"/>
</dbReference>
<protein>
    <submittedName>
        <fullName evidence="2">L-carnitine dehydratase/bile acid-inducible protein F</fullName>
    </submittedName>
</protein>
<dbReference type="EMBL" id="AOME01000051">
    <property type="protein sequence ID" value="EMA53330.1"/>
    <property type="molecule type" value="Genomic_DNA"/>
</dbReference>
<gene>
    <name evidence="2" type="ORF">C450_08447</name>
</gene>
<dbReference type="InterPro" id="IPR050483">
    <property type="entry name" value="CoA-transferase_III_domain"/>
</dbReference>
<dbReference type="PANTHER" id="PTHR48207:SF3">
    <property type="entry name" value="SUCCINATE--HYDROXYMETHYLGLUTARATE COA-TRANSFERASE"/>
    <property type="match status" value="1"/>
</dbReference>
<keyword evidence="3" id="KW-1185">Reference proteome</keyword>
<dbReference type="Proteomes" id="UP000011625">
    <property type="component" value="Unassembled WGS sequence"/>
</dbReference>
<dbReference type="SUPFAM" id="SSF89796">
    <property type="entry name" value="CoA-transferase family III (CaiB/BaiF)"/>
    <property type="match status" value="1"/>
</dbReference>
<evidence type="ECO:0000313" key="3">
    <source>
        <dbReference type="Proteomes" id="UP000011625"/>
    </source>
</evidence>
<accession>M0N9J8</accession>
<keyword evidence="1" id="KW-0808">Transferase</keyword>
<dbReference type="Gene3D" id="3.30.1540.10">
    <property type="entry name" value="formyl-coa transferase, domain 3"/>
    <property type="match status" value="1"/>
</dbReference>
<dbReference type="RefSeq" id="WP_005042501.1">
    <property type="nucleotide sequence ID" value="NZ_AOME01000051.1"/>
</dbReference>
<evidence type="ECO:0000313" key="2">
    <source>
        <dbReference type="EMBL" id="EMA53330.1"/>
    </source>
</evidence>
<reference evidence="2 3" key="1">
    <citation type="journal article" date="2014" name="PLoS Genet.">
        <title>Phylogenetically driven sequencing of extremely halophilic archaea reveals strategies for static and dynamic osmo-response.</title>
        <authorList>
            <person name="Becker E.A."/>
            <person name="Seitzer P.M."/>
            <person name="Tritt A."/>
            <person name="Larsen D."/>
            <person name="Krusor M."/>
            <person name="Yao A.I."/>
            <person name="Wu D."/>
            <person name="Madern D."/>
            <person name="Eisen J.A."/>
            <person name="Darling A.E."/>
            <person name="Facciotti M.T."/>
        </authorList>
    </citation>
    <scope>NUCLEOTIDE SEQUENCE [LARGE SCALE GENOMIC DNA]</scope>
    <source>
        <strain evidence="2 3">DSM 8989</strain>
    </source>
</reference>
<dbReference type="PATRIC" id="fig|1227456.3.peg.1701"/>
<dbReference type="Pfam" id="PF02515">
    <property type="entry name" value="CoA_transf_3"/>
    <property type="match status" value="1"/>
</dbReference>
<dbReference type="AlphaFoldDB" id="M0N9J8"/>
<evidence type="ECO:0000256" key="1">
    <source>
        <dbReference type="ARBA" id="ARBA00022679"/>
    </source>
</evidence>